<sequence length="233" mass="26519">MNSKPGLMSLFILIVSLLSFSYQAQAVTALKGGTLQAYWKAEWNDEATINTPQLGFRYFPNESALEKVKVIDIFMDGSDENKIIFIKSNFNNIPANFLQYKEWYVNQKGDLTVKEIRHYVECNADHYAADFVSFTPAAKSDATTDDDTGCAYGGSFPYLTTYILKEHTAIGQLKDEPRENANVEYTFSRNDSVVKIRTVNQEWMYVSVYDPSAQDRLSDKRGYIRFSDVAPLN</sequence>
<evidence type="ECO:0000313" key="3">
    <source>
        <dbReference type="Proteomes" id="UP000237673"/>
    </source>
</evidence>
<name>A0ABM6S5A7_9GAMM</name>
<dbReference type="EMBL" id="CP026378">
    <property type="protein sequence ID" value="AUY26509.1"/>
    <property type="molecule type" value="Genomic_DNA"/>
</dbReference>
<accession>A0ABM6S5A7</accession>
<proteinExistence type="predicted"/>
<dbReference type="Proteomes" id="UP000237673">
    <property type="component" value="Chromosome"/>
</dbReference>
<dbReference type="GeneID" id="84631918"/>
<evidence type="ECO:0008006" key="4">
    <source>
        <dbReference type="Google" id="ProtNLM"/>
    </source>
</evidence>
<evidence type="ECO:0000313" key="2">
    <source>
        <dbReference type="EMBL" id="AUY26509.1"/>
    </source>
</evidence>
<reference evidence="2 3" key="1">
    <citation type="submission" date="2018-01" db="EMBL/GenBank/DDBJ databases">
        <title>Complete and assembled Genome of Pantoea calida DSM22759T.</title>
        <authorList>
            <person name="Stevens M.J.A."/>
            <person name="Zurfluh K."/>
            <person name="Stephan R."/>
        </authorList>
    </citation>
    <scope>NUCLEOTIDE SEQUENCE [LARGE SCALE GENOMIC DNA]</scope>
    <source>
        <strain evidence="2 3">DSM 22759</strain>
    </source>
</reference>
<feature type="chain" id="PRO_5045469917" description="SH3 domain-containing protein" evidence="1">
    <location>
        <begin position="25"/>
        <end position="233"/>
    </location>
</feature>
<dbReference type="RefSeq" id="WP_038624213.1">
    <property type="nucleotide sequence ID" value="NZ_CAXOMJ010000024.1"/>
</dbReference>
<organism evidence="2 3">
    <name type="scientific">Mixta calida</name>
    <dbReference type="NCBI Taxonomy" id="665913"/>
    <lineage>
        <taxon>Bacteria</taxon>
        <taxon>Pseudomonadati</taxon>
        <taxon>Pseudomonadota</taxon>
        <taxon>Gammaproteobacteria</taxon>
        <taxon>Enterobacterales</taxon>
        <taxon>Erwiniaceae</taxon>
        <taxon>Mixta</taxon>
    </lineage>
</organism>
<protein>
    <recommendedName>
        <fullName evidence="4">SH3 domain-containing protein</fullName>
    </recommendedName>
</protein>
<feature type="signal peptide" evidence="1">
    <location>
        <begin position="1"/>
        <end position="24"/>
    </location>
</feature>
<evidence type="ECO:0000256" key="1">
    <source>
        <dbReference type="SAM" id="SignalP"/>
    </source>
</evidence>
<keyword evidence="1" id="KW-0732">Signal</keyword>
<gene>
    <name evidence="2" type="ORF">C2E16_17425</name>
</gene>
<keyword evidence="3" id="KW-1185">Reference proteome</keyword>